<keyword evidence="2" id="KW-0812">Transmembrane</keyword>
<gene>
    <name evidence="4" type="ORF">DP116_13045</name>
</gene>
<protein>
    <submittedName>
        <fullName evidence="4">Transcriptional regulator</fullName>
    </submittedName>
</protein>
<organism evidence="4 5">
    <name type="scientific">Brasilonema bromeliae SPC951</name>
    <dbReference type="NCBI Taxonomy" id="385972"/>
    <lineage>
        <taxon>Bacteria</taxon>
        <taxon>Bacillati</taxon>
        <taxon>Cyanobacteriota</taxon>
        <taxon>Cyanophyceae</taxon>
        <taxon>Nostocales</taxon>
        <taxon>Scytonemataceae</taxon>
        <taxon>Brasilonema</taxon>
        <taxon>Bromeliae group (in: Brasilonema)</taxon>
    </lineage>
</organism>
<accession>A0ABX1P8T9</accession>
<evidence type="ECO:0000313" key="5">
    <source>
        <dbReference type="Proteomes" id="UP000718564"/>
    </source>
</evidence>
<evidence type="ECO:0000259" key="3">
    <source>
        <dbReference type="Pfam" id="PF13490"/>
    </source>
</evidence>
<evidence type="ECO:0000256" key="2">
    <source>
        <dbReference type="SAM" id="Phobius"/>
    </source>
</evidence>
<proteinExistence type="predicted"/>
<dbReference type="Pfam" id="PF13490">
    <property type="entry name" value="zf-HC2"/>
    <property type="match status" value="1"/>
</dbReference>
<feature type="compositionally biased region" description="Basic and acidic residues" evidence="1">
    <location>
        <begin position="7"/>
        <end position="19"/>
    </location>
</feature>
<dbReference type="Proteomes" id="UP000718564">
    <property type="component" value="Unassembled WGS sequence"/>
</dbReference>
<keyword evidence="2" id="KW-0472">Membrane</keyword>
<dbReference type="RefSeq" id="WP_169155600.1">
    <property type="nucleotide sequence ID" value="NZ_CAWPJE010000071.1"/>
</dbReference>
<dbReference type="InterPro" id="IPR027383">
    <property type="entry name" value="Znf_put"/>
</dbReference>
<name>A0ABX1P8T9_9CYAN</name>
<evidence type="ECO:0000313" key="4">
    <source>
        <dbReference type="EMBL" id="NMG20336.1"/>
    </source>
</evidence>
<dbReference type="EMBL" id="QMEB01000089">
    <property type="protein sequence ID" value="NMG20336.1"/>
    <property type="molecule type" value="Genomic_DNA"/>
</dbReference>
<keyword evidence="5" id="KW-1185">Reference proteome</keyword>
<feature type="region of interest" description="Disordered" evidence="1">
    <location>
        <begin position="1"/>
        <end position="33"/>
    </location>
</feature>
<comment type="caution">
    <text evidence="4">The sequence shown here is derived from an EMBL/GenBank/DDBJ whole genome shotgun (WGS) entry which is preliminary data.</text>
</comment>
<feature type="transmembrane region" description="Helical" evidence="2">
    <location>
        <begin position="114"/>
        <end position="135"/>
    </location>
</feature>
<sequence>MTTDSQFDDRSPLQHHKDLPGGNAEHTNESTGAMDMVKRDRFELLSAYLDGEVTAAERKQVEEWLAEDATVKRLYARLLKLRQGVRAIPVPEPQQSLEETVEQVMARLRRRPRLVWMAGGAAIAACVISALSGLLTGGESRIPQLAQNQPMQQTQSVMSTPVVASPLRIAINNPVIPIPKTAEASPENLDDKKVEPQSQNIEQNFTVEYNVN</sequence>
<feature type="domain" description="Putative zinc-finger" evidence="3">
    <location>
        <begin position="43"/>
        <end position="63"/>
    </location>
</feature>
<reference evidence="4 5" key="1">
    <citation type="submission" date="2018-06" db="EMBL/GenBank/DDBJ databases">
        <title>Comparative genomics of Brasilonema spp. strains.</title>
        <authorList>
            <person name="Alvarenga D.O."/>
            <person name="Fiore M.F."/>
            <person name="Varani A.M."/>
        </authorList>
    </citation>
    <scope>NUCLEOTIDE SEQUENCE [LARGE SCALE GENOMIC DNA]</scope>
    <source>
        <strain evidence="4 5">SPC951</strain>
    </source>
</reference>
<evidence type="ECO:0000256" key="1">
    <source>
        <dbReference type="SAM" id="MobiDB-lite"/>
    </source>
</evidence>
<keyword evidence="2" id="KW-1133">Transmembrane helix</keyword>